<dbReference type="Proteomes" id="UP000482800">
    <property type="component" value="Unassembled WGS sequence"/>
</dbReference>
<dbReference type="Gene3D" id="3.40.50.2000">
    <property type="entry name" value="Glycogen Phosphorylase B"/>
    <property type="match status" value="2"/>
</dbReference>
<gene>
    <name evidence="2" type="ORF">Phou_023290</name>
</gene>
<organism evidence="2 3">
    <name type="scientific">Phytohabitans houttuyneae</name>
    <dbReference type="NCBI Taxonomy" id="1076126"/>
    <lineage>
        <taxon>Bacteria</taxon>
        <taxon>Bacillati</taxon>
        <taxon>Actinomycetota</taxon>
        <taxon>Actinomycetes</taxon>
        <taxon>Micromonosporales</taxon>
        <taxon>Micromonosporaceae</taxon>
    </lineage>
</organism>
<name>A0A6V8K7P6_9ACTN</name>
<feature type="domain" description="DUF3492" evidence="1">
    <location>
        <begin position="1"/>
        <end position="202"/>
    </location>
</feature>
<reference evidence="2 3" key="1">
    <citation type="submission" date="2020-03" db="EMBL/GenBank/DDBJ databases">
        <title>Whole genome shotgun sequence of Phytohabitans houttuyneae NBRC 108639.</title>
        <authorList>
            <person name="Komaki H."/>
            <person name="Tamura T."/>
        </authorList>
    </citation>
    <scope>NUCLEOTIDE SEQUENCE [LARGE SCALE GENOMIC DNA]</scope>
    <source>
        <strain evidence="2 3">NBRC 108639</strain>
    </source>
</reference>
<dbReference type="Pfam" id="PF13692">
    <property type="entry name" value="Glyco_trans_1_4"/>
    <property type="match status" value="1"/>
</dbReference>
<dbReference type="EMBL" id="BLPF01000001">
    <property type="protein sequence ID" value="GFJ78149.1"/>
    <property type="molecule type" value="Genomic_DNA"/>
</dbReference>
<keyword evidence="3" id="KW-1185">Reference proteome</keyword>
<evidence type="ECO:0000313" key="3">
    <source>
        <dbReference type="Proteomes" id="UP000482800"/>
    </source>
</evidence>
<dbReference type="SUPFAM" id="SSF53756">
    <property type="entry name" value="UDP-Glycosyltransferase/glycogen phosphorylase"/>
    <property type="match status" value="1"/>
</dbReference>
<dbReference type="PANTHER" id="PTHR12526">
    <property type="entry name" value="GLYCOSYLTRANSFERASE"/>
    <property type="match status" value="1"/>
</dbReference>
<proteinExistence type="predicted"/>
<dbReference type="InterPro" id="IPR047691">
    <property type="entry name" value="PelF-like"/>
</dbReference>
<dbReference type="AlphaFoldDB" id="A0A6V8K7P6"/>
<reference evidence="2 3" key="2">
    <citation type="submission" date="2020-03" db="EMBL/GenBank/DDBJ databases">
        <authorList>
            <person name="Ichikawa N."/>
            <person name="Kimura A."/>
            <person name="Kitahashi Y."/>
            <person name="Uohara A."/>
        </authorList>
    </citation>
    <scope>NUCLEOTIDE SEQUENCE [LARGE SCALE GENOMIC DNA]</scope>
    <source>
        <strain evidence="2 3">NBRC 108639</strain>
    </source>
</reference>
<dbReference type="GO" id="GO:0016757">
    <property type="term" value="F:glycosyltransferase activity"/>
    <property type="evidence" value="ECO:0007669"/>
    <property type="project" value="TreeGrafter"/>
</dbReference>
<dbReference type="Pfam" id="PF11997">
    <property type="entry name" value="DUF3492"/>
    <property type="match status" value="1"/>
</dbReference>
<dbReference type="RefSeq" id="WP_173055973.1">
    <property type="nucleotide sequence ID" value="NZ_BAABGO010000006.1"/>
</dbReference>
<keyword evidence="2" id="KW-0808">Transferase</keyword>
<dbReference type="PANTHER" id="PTHR12526:SF636">
    <property type="entry name" value="BLL3647 PROTEIN"/>
    <property type="match status" value="1"/>
</dbReference>
<evidence type="ECO:0000259" key="1">
    <source>
        <dbReference type="Pfam" id="PF11997"/>
    </source>
</evidence>
<sequence>MRVALITDDSYPYVKGGPGDWCQRLLHGLDGHTFHVVALGTDQPRREAAYALPVNALLHPIADPRPAPAGRAARQHRRRAATAAGVLLCRGLLTDGEQGAAMFAESLRLLADLAAAGGAPLRGVPLADVLLDAWQVARCEPALPRLSVRDARHAAAHLDHALRPLAVLAPAADLCHAVAAGPPLLVALAARWRAGTPFLLSEDRPHVAPEGPPAVKAVLLRYHRALRRLGYAEAALIASASRFHQRWELRDGADPAKVVVVPGGVEPVRYAPLDIEPVAPALVWVGQIAPHQDLHTLIRAFRQVRDAVPHAALRLAGPEADAGYAGTCRRLVERLRLGDSVTFLGAVPSSREAYAAGHVVTSSSVTEHTPVALVEAMFCARATVSTDVGAVAEAVGDAGVVVPPGDPVALAAACVELLHDPERRQRLGAAGRARALRLFTVDGMRRAYGHLYRDAVAA</sequence>
<accession>A0A6V8K7P6</accession>
<dbReference type="NCBIfam" id="NF038011">
    <property type="entry name" value="PelF"/>
    <property type="match status" value="1"/>
</dbReference>
<comment type="caution">
    <text evidence="2">The sequence shown here is derived from an EMBL/GenBank/DDBJ whole genome shotgun (WGS) entry which is preliminary data.</text>
</comment>
<protein>
    <submittedName>
        <fullName evidence="2">Transferase</fullName>
    </submittedName>
</protein>
<dbReference type="InterPro" id="IPR022622">
    <property type="entry name" value="DUF3492"/>
</dbReference>
<evidence type="ECO:0000313" key="2">
    <source>
        <dbReference type="EMBL" id="GFJ78149.1"/>
    </source>
</evidence>